<feature type="coiled-coil region" evidence="2">
    <location>
        <begin position="671"/>
        <end position="715"/>
    </location>
</feature>
<feature type="compositionally biased region" description="Polar residues" evidence="3">
    <location>
        <begin position="508"/>
        <end position="528"/>
    </location>
</feature>
<feature type="compositionally biased region" description="Low complexity" evidence="3">
    <location>
        <begin position="1311"/>
        <end position="1324"/>
    </location>
</feature>
<dbReference type="Proteomes" id="UP000193642">
    <property type="component" value="Unassembled WGS sequence"/>
</dbReference>
<feature type="compositionally biased region" description="Polar residues" evidence="3">
    <location>
        <begin position="1463"/>
        <end position="1484"/>
    </location>
</feature>
<feature type="compositionally biased region" description="Basic and acidic residues" evidence="3">
    <location>
        <begin position="133"/>
        <end position="149"/>
    </location>
</feature>
<reference evidence="4 5" key="1">
    <citation type="submission" date="2016-07" db="EMBL/GenBank/DDBJ databases">
        <title>Pervasive Adenine N6-methylation of Active Genes in Fungi.</title>
        <authorList>
            <consortium name="DOE Joint Genome Institute"/>
            <person name="Mondo S.J."/>
            <person name="Dannebaum R.O."/>
            <person name="Kuo R.C."/>
            <person name="Labutti K."/>
            <person name="Haridas S."/>
            <person name="Kuo A."/>
            <person name="Salamov A."/>
            <person name="Ahrendt S.R."/>
            <person name="Lipzen A."/>
            <person name="Sullivan W."/>
            <person name="Andreopoulos W.B."/>
            <person name="Clum A."/>
            <person name="Lindquist E."/>
            <person name="Daum C."/>
            <person name="Ramamoorthy G.K."/>
            <person name="Gryganskyi A."/>
            <person name="Culley D."/>
            <person name="Magnuson J.K."/>
            <person name="James T.Y."/>
            <person name="O'Malley M.A."/>
            <person name="Stajich J.E."/>
            <person name="Spatafora J.W."/>
            <person name="Visel A."/>
            <person name="Grigoriev I.V."/>
        </authorList>
    </citation>
    <scope>NUCLEOTIDE SEQUENCE [LARGE SCALE GENOMIC DNA]</scope>
    <source>
        <strain evidence="4 5">JEL800</strain>
    </source>
</reference>
<evidence type="ECO:0000256" key="1">
    <source>
        <dbReference type="ARBA" id="ARBA00023054"/>
    </source>
</evidence>
<gene>
    <name evidence="4" type="ORF">BCR33DRAFT_722433</name>
</gene>
<feature type="compositionally biased region" description="Basic residues" evidence="3">
    <location>
        <begin position="12"/>
        <end position="24"/>
    </location>
</feature>
<dbReference type="EMBL" id="MCGO01000059">
    <property type="protein sequence ID" value="ORY35954.1"/>
    <property type="molecule type" value="Genomic_DNA"/>
</dbReference>
<accession>A0A1Y2BMG4</accession>
<feature type="compositionally biased region" description="Polar residues" evidence="3">
    <location>
        <begin position="96"/>
        <end position="105"/>
    </location>
</feature>
<protein>
    <submittedName>
        <fullName evidence="4">Uncharacterized protein</fullName>
    </submittedName>
</protein>
<feature type="coiled-coil region" evidence="2">
    <location>
        <begin position="1077"/>
        <end position="1166"/>
    </location>
</feature>
<feature type="compositionally biased region" description="Basic residues" evidence="3">
    <location>
        <begin position="450"/>
        <end position="462"/>
    </location>
</feature>
<dbReference type="OrthoDB" id="2141767at2759"/>
<name>A0A1Y2BMG4_9FUNG</name>
<feature type="coiled-coil region" evidence="2">
    <location>
        <begin position="780"/>
        <end position="811"/>
    </location>
</feature>
<dbReference type="PANTHER" id="PTHR32083">
    <property type="entry name" value="CILIA AND FLAGELLA-ASSOCIATED PROTEIN 58-RELATED"/>
    <property type="match status" value="1"/>
</dbReference>
<feature type="region of interest" description="Disordered" evidence="3">
    <location>
        <begin position="133"/>
        <end position="175"/>
    </location>
</feature>
<feature type="compositionally biased region" description="Low complexity" evidence="3">
    <location>
        <begin position="463"/>
        <end position="474"/>
    </location>
</feature>
<keyword evidence="5" id="KW-1185">Reference proteome</keyword>
<comment type="caution">
    <text evidence="4">The sequence shown here is derived from an EMBL/GenBank/DDBJ whole genome shotgun (WGS) entry which is preliminary data.</text>
</comment>
<feature type="compositionally biased region" description="Basic and acidic residues" evidence="3">
    <location>
        <begin position="1"/>
        <end position="11"/>
    </location>
</feature>
<evidence type="ECO:0000256" key="2">
    <source>
        <dbReference type="SAM" id="Coils"/>
    </source>
</evidence>
<evidence type="ECO:0000313" key="5">
    <source>
        <dbReference type="Proteomes" id="UP000193642"/>
    </source>
</evidence>
<feature type="compositionally biased region" description="Basic and acidic residues" evidence="3">
    <location>
        <begin position="1334"/>
        <end position="1346"/>
    </location>
</feature>
<organism evidence="4 5">
    <name type="scientific">Rhizoclosmatium globosum</name>
    <dbReference type="NCBI Taxonomy" id="329046"/>
    <lineage>
        <taxon>Eukaryota</taxon>
        <taxon>Fungi</taxon>
        <taxon>Fungi incertae sedis</taxon>
        <taxon>Chytridiomycota</taxon>
        <taxon>Chytridiomycota incertae sedis</taxon>
        <taxon>Chytridiomycetes</taxon>
        <taxon>Chytridiales</taxon>
        <taxon>Chytriomycetaceae</taxon>
        <taxon>Rhizoclosmatium</taxon>
    </lineage>
</organism>
<feature type="region of interest" description="Disordered" evidence="3">
    <location>
        <begin position="58"/>
        <end position="106"/>
    </location>
</feature>
<feature type="compositionally biased region" description="Polar residues" evidence="3">
    <location>
        <begin position="415"/>
        <end position="444"/>
    </location>
</feature>
<feature type="region of interest" description="Disordered" evidence="3">
    <location>
        <begin position="1311"/>
        <end position="1359"/>
    </location>
</feature>
<feature type="region of interest" description="Disordered" evidence="3">
    <location>
        <begin position="1"/>
        <end position="45"/>
    </location>
</feature>
<feature type="region of interest" description="Disordered" evidence="3">
    <location>
        <begin position="1460"/>
        <end position="1519"/>
    </location>
</feature>
<feature type="compositionally biased region" description="Polar residues" evidence="3">
    <location>
        <begin position="369"/>
        <end position="382"/>
    </location>
</feature>
<feature type="region of interest" description="Disordered" evidence="3">
    <location>
        <begin position="369"/>
        <end position="585"/>
    </location>
</feature>
<feature type="compositionally biased region" description="Polar residues" evidence="3">
    <location>
        <begin position="485"/>
        <end position="497"/>
    </location>
</feature>
<proteinExistence type="predicted"/>
<sequence length="1678" mass="185902">MDTTDRDEKLRLARKKLGKFQKKKKDGEAPEKQSGTATPAESFTPVSLVPVANPLAPLPVAVENRPPSRTSINSTQQQQQQQQQSVYTPPPPQAVDASSVSQPNRRSMFNNFNSFVSAVTNTAAAIIKPDSDLDDARRQLSEAREERRSRSLSRSPSRAKQLPPRSPSAASPARNTDTVGVFGMASKLFSGAVAAANSVTSLPAVPDAQYSHPQEYQYGVQEGRDFSQDGYYAQQPPHAEYSYGEQQQQQQHQPYDPNAYQYGAQGGYIDPATGLAYPPQANYTQQQHYQQQAYPQGEQYDQNAGYYGDQYYYDQNGQYLQPGQAQDVSNYNPYDQSNYSVQSVPSVDSTLSYGDYPLQPSVQESIPFGNTSQDTYNNNMSWDPSLAPTVSHDAIPGFGGPIQTTASPFDGLSRGRSNSRQESTLFGTGIISHTESNVFRQETVPSPSPRSRKSSLKPKSPSRSRLSSPTTLSRAPAPQAGSPIPFSNSGSIPFSTGGTAGEFPFSGGLQTWPTSPTQIHNASLSRRPSSNMMNYSNQQSASKHNSMSFQATTSPIPERSGFSPQLRTPKRSPRGSRSASALVPPIDTSLYQQQQEAEELYYQQQGQQYQQPEDLYAQDPATATDEGTLQIGADTYTTLVTENDALTRQAAATEQHLTNSIQSRLLIEQRCAQLEAERESVMQDMADLKQIVEGFGNLEQRMREIEERERFLVERESAVHAHEAELQSWAAGIEARDREVQDRESVLVTTGSEELDSRMRVRIAEIEKSREGVEALWAEVRQKEAEVAERLREAEALKEESAQALNRVEASVSRVREREEDSKRVSEELTKEREDGLAYVQNQQSLLDVKERELRALELEIESRRREFEEGFLAFENDKAALENQFRNSELEQARLAEARNALDVLAERLREDQESLRVREAEIRSREDDFLAQASNMANQEAMQLAELRRNYDEDVQRLQFEAADLQQREAQLAVQSDDLYRLSQEVNDEKTRVEQMKREVEHEKAELTNQAKEIQDAQASLASQQSALDDAVASFTEMKAYIDNSMKENESRIRSEFESLQQAHTALKEREEISMREIQNERMMVEELQKSIENERQESLRYGAESVLNEELVSKIAMLEKDNADLRQYIDDISALRSQDVNQIAELEESNRQLQNNVLRLTQMIESGTIKKSGSMRSLTPSGPTDQNTKLAVDERVELLERKYQEIAKEESSLKEAAAALVSTANDLKKMWNDVVPAVEELKASGGAIDRNHLWSRRADVDVASSVRSTSETDLLGNKDLVNVIVSLTSTNQNLSKKLDETLTQVQSLQQQQKSSKRSTQTASKLSAHSGDSLRVHDASRRASSDGPETISSSGVTGFNSAHASTLADYDNVSISADTVVSQLEGTGYYASNETLSGYGTTSTSRFPSQKPAAVYPTSRTMTKLASNNPIQSIRRKFGSHDYTDSISEFSEAVGEAESSIKPSQSRIPFTSNLGSSATPTSLPMARIASTKREDSDSSDSAPTPRNAAQLKRATAPASYYSTVRKAPVDRGYSSRAPALEASETRHYTEPESTGNGLSRHVSLEGLRTYFTEKDLEAFSEPAQKVMFGSGVGAATRAATAGAHVRSVADSKYGAKKDVKFSAGTLKAKSDTEGLNGWGSARTTTGLRAVSTTGSRTESIRDAIRARIKERDLGQM</sequence>
<feature type="compositionally biased region" description="Polar residues" evidence="3">
    <location>
        <begin position="543"/>
        <end position="555"/>
    </location>
</feature>
<keyword evidence="1 2" id="KW-0175">Coiled coil</keyword>
<feature type="compositionally biased region" description="Low complexity" evidence="3">
    <location>
        <begin position="529"/>
        <end position="542"/>
    </location>
</feature>
<evidence type="ECO:0000256" key="3">
    <source>
        <dbReference type="SAM" id="MobiDB-lite"/>
    </source>
</evidence>
<feature type="coiled-coil region" evidence="2">
    <location>
        <begin position="840"/>
        <end position="1026"/>
    </location>
</feature>
<feature type="region of interest" description="Disordered" evidence="3">
    <location>
        <begin position="228"/>
        <end position="263"/>
    </location>
</feature>
<feature type="region of interest" description="Disordered" evidence="3">
    <location>
        <begin position="1533"/>
        <end position="1562"/>
    </location>
</feature>
<feature type="coiled-coil region" evidence="2">
    <location>
        <begin position="1192"/>
        <end position="1222"/>
    </location>
</feature>
<evidence type="ECO:0000313" key="4">
    <source>
        <dbReference type="EMBL" id="ORY35954.1"/>
    </source>
</evidence>